<dbReference type="InterPro" id="IPR015915">
    <property type="entry name" value="Kelch-typ_b-propeller"/>
</dbReference>
<dbReference type="Proteomes" id="UP000281553">
    <property type="component" value="Unassembled WGS sequence"/>
</dbReference>
<evidence type="ECO:0000313" key="1">
    <source>
        <dbReference type="EMBL" id="VDN09024.1"/>
    </source>
</evidence>
<dbReference type="OrthoDB" id="8185403at2759"/>
<proteinExistence type="predicted"/>
<name>A0A3P7KWQ0_DIBLA</name>
<gene>
    <name evidence="1" type="ORF">DILT_LOCUS4855</name>
</gene>
<organism evidence="1 2">
    <name type="scientific">Dibothriocephalus latus</name>
    <name type="common">Fish tapeworm</name>
    <name type="synonym">Diphyllobothrium latum</name>
    <dbReference type="NCBI Taxonomy" id="60516"/>
    <lineage>
        <taxon>Eukaryota</taxon>
        <taxon>Metazoa</taxon>
        <taxon>Spiralia</taxon>
        <taxon>Lophotrochozoa</taxon>
        <taxon>Platyhelminthes</taxon>
        <taxon>Cestoda</taxon>
        <taxon>Eucestoda</taxon>
        <taxon>Diphyllobothriidea</taxon>
        <taxon>Diphyllobothriidae</taxon>
        <taxon>Dibothriocephalus</taxon>
    </lineage>
</organism>
<dbReference type="EMBL" id="UYRU01046234">
    <property type="protein sequence ID" value="VDN09024.1"/>
    <property type="molecule type" value="Genomic_DNA"/>
</dbReference>
<dbReference type="Gene3D" id="2.120.10.80">
    <property type="entry name" value="Kelch-type beta propeller"/>
    <property type="match status" value="1"/>
</dbReference>
<evidence type="ECO:0000313" key="2">
    <source>
        <dbReference type="Proteomes" id="UP000281553"/>
    </source>
</evidence>
<reference evidence="1 2" key="1">
    <citation type="submission" date="2018-11" db="EMBL/GenBank/DDBJ databases">
        <authorList>
            <consortium name="Pathogen Informatics"/>
        </authorList>
    </citation>
    <scope>NUCLEOTIDE SEQUENCE [LARGE SCALE GENOMIC DNA]</scope>
</reference>
<sequence>MCFAENEKPPRPFNRHLRPSPVHFLVFGEDRSQNRLSILRFNEQLQKGHLVTDMEKREYASYSAVGEESIFMIGGQTAEEDYATSVSEFLVREGRWCERAPLAFGRWEHAAAVLKADGRKALLGVFGGHDEEGCLSSW</sequence>
<dbReference type="AlphaFoldDB" id="A0A3P7KWQ0"/>
<keyword evidence="2" id="KW-1185">Reference proteome</keyword>
<accession>A0A3P7KWQ0</accession>
<protein>
    <submittedName>
        <fullName evidence="1">Uncharacterized protein</fullName>
    </submittedName>
</protein>
<dbReference type="SUPFAM" id="SSF117281">
    <property type="entry name" value="Kelch motif"/>
    <property type="match status" value="1"/>
</dbReference>